<dbReference type="AlphaFoldDB" id="A0A6N8GJH2"/>
<accession>A0A6N8GJH2</accession>
<gene>
    <name evidence="1" type="ORF">GMA12_06945</name>
</gene>
<proteinExistence type="predicted"/>
<dbReference type="EMBL" id="WOGU01000004">
    <property type="protein sequence ID" value="MUN62879.1"/>
    <property type="molecule type" value="Genomic_DNA"/>
</dbReference>
<keyword evidence="2" id="KW-1185">Reference proteome</keyword>
<comment type="caution">
    <text evidence="1">The sequence shown here is derived from an EMBL/GenBank/DDBJ whole genome shotgun (WGS) entry which is preliminary data.</text>
</comment>
<dbReference type="Proteomes" id="UP000436989">
    <property type="component" value="Unassembled WGS sequence"/>
</dbReference>
<reference evidence="1 2" key="1">
    <citation type="submission" date="2019-12" db="EMBL/GenBank/DDBJ databases">
        <authorList>
            <person name="Shi Y."/>
        </authorList>
    </citation>
    <scope>NUCLEOTIDE SEQUENCE [LARGE SCALE GENOMIC DNA]</scope>
    <source>
        <strain evidence="1 2">JCM 17929</strain>
    </source>
</reference>
<evidence type="ECO:0000313" key="2">
    <source>
        <dbReference type="Proteomes" id="UP000436989"/>
    </source>
</evidence>
<protein>
    <submittedName>
        <fullName evidence="1">Uncharacterized protein</fullName>
    </submittedName>
</protein>
<sequence length="58" mass="6487">MITALLDAIQGYQVPADEVVMWLCTPSAYFEEQDEPVNHLHDPEGMLAAAHTQFGAQW</sequence>
<organism evidence="1 2">
    <name type="scientific">Kocuria sediminis</name>
    <dbReference type="NCBI Taxonomy" id="1038857"/>
    <lineage>
        <taxon>Bacteria</taxon>
        <taxon>Bacillati</taxon>
        <taxon>Actinomycetota</taxon>
        <taxon>Actinomycetes</taxon>
        <taxon>Micrococcales</taxon>
        <taxon>Micrococcaceae</taxon>
        <taxon>Kocuria</taxon>
    </lineage>
</organism>
<evidence type="ECO:0000313" key="1">
    <source>
        <dbReference type="EMBL" id="MUN62879.1"/>
    </source>
</evidence>
<name>A0A6N8GJH2_9MICC</name>
<dbReference type="RefSeq" id="WP_156268437.1">
    <property type="nucleotide sequence ID" value="NZ_WOGU01000004.1"/>
</dbReference>